<dbReference type="GeneID" id="24138653"/>
<dbReference type="AlphaFoldDB" id="A0A067BL74"/>
<proteinExistence type="inferred from homology"/>
<evidence type="ECO:0008006" key="10">
    <source>
        <dbReference type="Google" id="ProtNLM"/>
    </source>
</evidence>
<protein>
    <recommendedName>
        <fullName evidence="10">Mediator complex subunit 8</fullName>
    </recommendedName>
</protein>
<evidence type="ECO:0000256" key="3">
    <source>
        <dbReference type="ARBA" id="ARBA00023015"/>
    </source>
</evidence>
<dbReference type="GO" id="GO:0006357">
    <property type="term" value="P:regulation of transcription by RNA polymerase II"/>
    <property type="evidence" value="ECO:0007669"/>
    <property type="project" value="InterPro"/>
</dbReference>
<dbReference type="Gene3D" id="1.20.58.1710">
    <property type="match status" value="1"/>
</dbReference>
<dbReference type="PANTHER" id="PTHR13074:SF9">
    <property type="entry name" value="MEDIATOR OF RNA POLYMERASE II TRANSCRIPTION SUBUNIT 8"/>
    <property type="match status" value="1"/>
</dbReference>
<keyword evidence="4" id="KW-0010">Activator</keyword>
<organism evidence="7 9">
    <name type="scientific">Saprolegnia parasitica (strain CBS 223.65)</name>
    <dbReference type="NCBI Taxonomy" id="695850"/>
    <lineage>
        <taxon>Eukaryota</taxon>
        <taxon>Sar</taxon>
        <taxon>Stramenopiles</taxon>
        <taxon>Oomycota</taxon>
        <taxon>Saprolegniomycetes</taxon>
        <taxon>Saprolegniales</taxon>
        <taxon>Saprolegniaceae</taxon>
        <taxon>Saprolegnia</taxon>
    </lineage>
</organism>
<comment type="similarity">
    <text evidence="2">Belongs to the Mediator complex subunit 8 family.</text>
</comment>
<comment type="subcellular location">
    <subcellularLocation>
        <location evidence="1">Nucleus</location>
    </subcellularLocation>
</comment>
<dbReference type="Pfam" id="PF10232">
    <property type="entry name" value="Med8"/>
    <property type="match status" value="1"/>
</dbReference>
<dbReference type="KEGG" id="spar:SPRG_03747"/>
<dbReference type="GeneID" id="24126230"/>
<dbReference type="GO" id="GO:0003712">
    <property type="term" value="F:transcription coregulator activity"/>
    <property type="evidence" value="ECO:0007669"/>
    <property type="project" value="InterPro"/>
</dbReference>
<evidence type="ECO:0000256" key="6">
    <source>
        <dbReference type="ARBA" id="ARBA00023242"/>
    </source>
</evidence>
<dbReference type="EMBL" id="KK583197">
    <property type="protein sequence ID" value="KDO31827.1"/>
    <property type="molecule type" value="Genomic_DNA"/>
</dbReference>
<keyword evidence="3" id="KW-0805">Transcription regulation</keyword>
<name>A0A067BL74_SAPPC</name>
<keyword evidence="6" id="KW-0539">Nucleus</keyword>
<accession>A0A067BL74</accession>
<evidence type="ECO:0000256" key="4">
    <source>
        <dbReference type="ARBA" id="ARBA00023159"/>
    </source>
</evidence>
<dbReference type="VEuPathDB" id="FungiDB:SPRG_17091"/>
<sequence length="185" mass="21680">MSNANSEKDRALQSIRSRADHLRHTITQLESRLAWYPLTQWPYFLSQFQVISKQLENIMTLKDDEELPESMHHFVCMPRMSTPNPADIPLLLRTREDPEMEKADEELLASERVNPLKRKASWTWEELEGQKLAHTDMVETLEKAFKEASDVLLKEIRVGKFQEKVKPVSTQSSVYKYMETGQWTN</sequence>
<evidence type="ECO:0000313" key="8">
    <source>
        <dbReference type="EMBL" id="KDO31827.1"/>
    </source>
</evidence>
<dbReference type="GO" id="GO:0016592">
    <property type="term" value="C:mediator complex"/>
    <property type="evidence" value="ECO:0007669"/>
    <property type="project" value="InterPro"/>
</dbReference>
<evidence type="ECO:0000313" key="9">
    <source>
        <dbReference type="Proteomes" id="UP000030745"/>
    </source>
</evidence>
<dbReference type="PANTHER" id="PTHR13074">
    <property type="entry name" value="MEDIATOR OF RNA POLYMERASE II TRANSCRIPTION SUBUNIT 8"/>
    <property type="match status" value="1"/>
</dbReference>
<dbReference type="EMBL" id="KK583647">
    <property type="protein sequence ID" value="KDO17485.1"/>
    <property type="molecule type" value="Genomic_DNA"/>
</dbReference>
<dbReference type="Proteomes" id="UP000030745">
    <property type="component" value="Unassembled WGS sequence"/>
</dbReference>
<dbReference type="RefSeq" id="XP_012197706.1">
    <property type="nucleotide sequence ID" value="XM_012342316.1"/>
</dbReference>
<keyword evidence="5" id="KW-0804">Transcription</keyword>
<dbReference type="OrthoDB" id="150687at2759"/>
<dbReference type="KEGG" id="spar:SPRG_17091"/>
<reference evidence="7 9" key="1">
    <citation type="journal article" date="2013" name="PLoS Genet.">
        <title>Distinctive expansion of potential virulence genes in the genome of the oomycete fish pathogen Saprolegnia parasitica.</title>
        <authorList>
            <person name="Jiang R.H."/>
            <person name="de Bruijn I."/>
            <person name="Haas B.J."/>
            <person name="Belmonte R."/>
            <person name="Lobach L."/>
            <person name="Christie J."/>
            <person name="van den Ackerveken G."/>
            <person name="Bottin A."/>
            <person name="Bulone V."/>
            <person name="Diaz-Moreno S.M."/>
            <person name="Dumas B."/>
            <person name="Fan L."/>
            <person name="Gaulin E."/>
            <person name="Govers F."/>
            <person name="Grenville-Briggs L.J."/>
            <person name="Horner N.R."/>
            <person name="Levin J.Z."/>
            <person name="Mammella M."/>
            <person name="Meijer H.J."/>
            <person name="Morris P."/>
            <person name="Nusbaum C."/>
            <person name="Oome S."/>
            <person name="Phillips A.J."/>
            <person name="van Rooyen D."/>
            <person name="Rzeszutek E."/>
            <person name="Saraiva M."/>
            <person name="Secombes C.J."/>
            <person name="Seidl M.F."/>
            <person name="Snel B."/>
            <person name="Stassen J.H."/>
            <person name="Sykes S."/>
            <person name="Tripathy S."/>
            <person name="van den Berg H."/>
            <person name="Vega-Arreguin J.C."/>
            <person name="Wawra S."/>
            <person name="Young S.K."/>
            <person name="Zeng Q."/>
            <person name="Dieguez-Uribeondo J."/>
            <person name="Russ C."/>
            <person name="Tyler B.M."/>
            <person name="van West P."/>
        </authorList>
    </citation>
    <scope>NUCLEOTIDE SEQUENCE [LARGE SCALE GENOMIC DNA]</scope>
    <source>
        <strain evidence="7 9">CBS 223.65</strain>
    </source>
</reference>
<dbReference type="RefSeq" id="XP_012211802.1">
    <property type="nucleotide sequence ID" value="XM_012356412.1"/>
</dbReference>
<dbReference type="VEuPathDB" id="FungiDB:SPRG_03747"/>
<keyword evidence="9" id="KW-1185">Reference proteome</keyword>
<gene>
    <name evidence="8" type="ORF">SPRG_03747</name>
    <name evidence="7" type="ORF">SPRG_17091</name>
</gene>
<evidence type="ECO:0000313" key="7">
    <source>
        <dbReference type="EMBL" id="KDO17485.1"/>
    </source>
</evidence>
<evidence type="ECO:0000256" key="1">
    <source>
        <dbReference type="ARBA" id="ARBA00004123"/>
    </source>
</evidence>
<dbReference type="OMA" id="HLRHTIT"/>
<evidence type="ECO:0000256" key="5">
    <source>
        <dbReference type="ARBA" id="ARBA00023163"/>
    </source>
</evidence>
<dbReference type="InterPro" id="IPR019364">
    <property type="entry name" value="Mediatior_Med8_fun/met"/>
</dbReference>
<evidence type="ECO:0000256" key="2">
    <source>
        <dbReference type="ARBA" id="ARBA00005716"/>
    </source>
</evidence>